<evidence type="ECO:0000313" key="1">
    <source>
        <dbReference type="EMBL" id="KAJ4471000.1"/>
    </source>
</evidence>
<evidence type="ECO:0000313" key="2">
    <source>
        <dbReference type="Proteomes" id="UP001150217"/>
    </source>
</evidence>
<dbReference type="EMBL" id="JANVFT010000089">
    <property type="protein sequence ID" value="KAJ4471000.1"/>
    <property type="molecule type" value="Genomic_DNA"/>
</dbReference>
<gene>
    <name evidence="1" type="ORF">C8R41DRAFT_924724</name>
</gene>
<organism evidence="1 2">
    <name type="scientific">Lentinula lateritia</name>
    <dbReference type="NCBI Taxonomy" id="40482"/>
    <lineage>
        <taxon>Eukaryota</taxon>
        <taxon>Fungi</taxon>
        <taxon>Dikarya</taxon>
        <taxon>Basidiomycota</taxon>
        <taxon>Agaricomycotina</taxon>
        <taxon>Agaricomycetes</taxon>
        <taxon>Agaricomycetidae</taxon>
        <taxon>Agaricales</taxon>
        <taxon>Marasmiineae</taxon>
        <taxon>Omphalotaceae</taxon>
        <taxon>Lentinula</taxon>
    </lineage>
</organism>
<proteinExistence type="predicted"/>
<sequence>MEPNIQSIRKCIHQKFLPIGEHPAQEGVLEPSCGHITPLYNFGWCLPMEEIDQYYPECEWDMANYWPKHVRVPWAKEFRHKYLSKEQPGFGYSPYLDFFFLKKKPYVTVMISQNSSKETLAMSRNEEYIADVKRLALVRENFGEPRWIRCT</sequence>
<protein>
    <submittedName>
        <fullName evidence="1">Uncharacterized protein</fullName>
    </submittedName>
</protein>
<comment type="caution">
    <text evidence="1">The sequence shown here is derived from an EMBL/GenBank/DDBJ whole genome shotgun (WGS) entry which is preliminary data.</text>
</comment>
<keyword evidence="2" id="KW-1185">Reference proteome</keyword>
<accession>A0ABQ8V2M8</accession>
<dbReference type="Proteomes" id="UP001150217">
    <property type="component" value="Unassembled WGS sequence"/>
</dbReference>
<name>A0ABQ8V2M8_9AGAR</name>
<reference evidence="1" key="1">
    <citation type="submission" date="2022-08" db="EMBL/GenBank/DDBJ databases">
        <title>A Global Phylogenomic Analysis of the Shiitake Genus Lentinula.</title>
        <authorList>
            <consortium name="DOE Joint Genome Institute"/>
            <person name="Sierra-Patev S."/>
            <person name="Min B."/>
            <person name="Naranjo-Ortiz M."/>
            <person name="Looney B."/>
            <person name="Konkel Z."/>
            <person name="Slot J.C."/>
            <person name="Sakamoto Y."/>
            <person name="Steenwyk J.L."/>
            <person name="Rokas A."/>
            <person name="Carro J."/>
            <person name="Camarero S."/>
            <person name="Ferreira P."/>
            <person name="Molpeceres G."/>
            <person name="Ruiz-Duenas F.J."/>
            <person name="Serrano A."/>
            <person name="Henrissat B."/>
            <person name="Drula E."/>
            <person name="Hughes K.W."/>
            <person name="Mata J.L."/>
            <person name="Ishikawa N.K."/>
            <person name="Vargas-Isla R."/>
            <person name="Ushijima S."/>
            <person name="Smith C.A."/>
            <person name="Ahrendt S."/>
            <person name="Andreopoulos W."/>
            <person name="He G."/>
            <person name="Labutti K."/>
            <person name="Lipzen A."/>
            <person name="Ng V."/>
            <person name="Riley R."/>
            <person name="Sandor L."/>
            <person name="Barry K."/>
            <person name="Martinez A.T."/>
            <person name="Xiao Y."/>
            <person name="Gibbons J.G."/>
            <person name="Terashima K."/>
            <person name="Grigoriev I.V."/>
            <person name="Hibbett D.S."/>
        </authorList>
    </citation>
    <scope>NUCLEOTIDE SEQUENCE</scope>
    <source>
        <strain evidence="1">RHP3577 ss4</strain>
    </source>
</reference>